<comment type="caution">
    <text evidence="1">The sequence shown here is derived from an EMBL/GenBank/DDBJ whole genome shotgun (WGS) entry which is preliminary data.</text>
</comment>
<organism evidence="1 2">
    <name type="scientific">Dissostichus eleginoides</name>
    <name type="common">Patagonian toothfish</name>
    <name type="synonym">Dissostichus amissus</name>
    <dbReference type="NCBI Taxonomy" id="100907"/>
    <lineage>
        <taxon>Eukaryota</taxon>
        <taxon>Metazoa</taxon>
        <taxon>Chordata</taxon>
        <taxon>Craniata</taxon>
        <taxon>Vertebrata</taxon>
        <taxon>Euteleostomi</taxon>
        <taxon>Actinopterygii</taxon>
        <taxon>Neopterygii</taxon>
        <taxon>Teleostei</taxon>
        <taxon>Neoteleostei</taxon>
        <taxon>Acanthomorphata</taxon>
        <taxon>Eupercaria</taxon>
        <taxon>Perciformes</taxon>
        <taxon>Notothenioidei</taxon>
        <taxon>Nototheniidae</taxon>
        <taxon>Dissostichus</taxon>
    </lineage>
</organism>
<name>A0AAD9FMX3_DISEL</name>
<dbReference type="AlphaFoldDB" id="A0AAD9FMX3"/>
<accession>A0AAD9FMX3</accession>
<evidence type="ECO:0000313" key="1">
    <source>
        <dbReference type="EMBL" id="KAK1904730.1"/>
    </source>
</evidence>
<gene>
    <name evidence="1" type="ORF">KUDE01_011911</name>
</gene>
<sequence length="145" mass="16602">MELEVNSDTQIKMCNVATRAQMAKATLGELPFYNSELKASTNKQSTMKSICKKHQTFHINLLKEFEDPPETVSQHFFIQPVEEEEVEEQFFPTDLTETGPFDVTHLTSVQQEEINALLDPELFTEQPGFTNLVHHNIYLKETAPS</sequence>
<evidence type="ECO:0000313" key="2">
    <source>
        <dbReference type="Proteomes" id="UP001228049"/>
    </source>
</evidence>
<dbReference type="Proteomes" id="UP001228049">
    <property type="component" value="Unassembled WGS sequence"/>
</dbReference>
<keyword evidence="2" id="KW-1185">Reference proteome</keyword>
<protein>
    <submittedName>
        <fullName evidence="1">GLC7-interacting protein 4</fullName>
    </submittedName>
</protein>
<dbReference type="EMBL" id="JASDAP010000004">
    <property type="protein sequence ID" value="KAK1904730.1"/>
    <property type="molecule type" value="Genomic_DNA"/>
</dbReference>
<proteinExistence type="predicted"/>
<reference evidence="1" key="1">
    <citation type="submission" date="2023-04" db="EMBL/GenBank/DDBJ databases">
        <title>Chromosome-level genome of Chaenocephalus aceratus.</title>
        <authorList>
            <person name="Park H."/>
        </authorList>
    </citation>
    <scope>NUCLEOTIDE SEQUENCE</scope>
    <source>
        <strain evidence="1">DE</strain>
        <tissue evidence="1">Muscle</tissue>
    </source>
</reference>